<dbReference type="InterPro" id="IPR014001">
    <property type="entry name" value="Helicase_ATP-bd"/>
</dbReference>
<gene>
    <name evidence="2" type="ORF">S06H3_19617</name>
</gene>
<evidence type="ECO:0000313" key="2">
    <source>
        <dbReference type="EMBL" id="GAI07507.1"/>
    </source>
</evidence>
<dbReference type="Gene3D" id="3.40.50.300">
    <property type="entry name" value="P-loop containing nucleotide triphosphate hydrolases"/>
    <property type="match status" value="1"/>
</dbReference>
<organism evidence="2">
    <name type="scientific">marine sediment metagenome</name>
    <dbReference type="NCBI Taxonomy" id="412755"/>
    <lineage>
        <taxon>unclassified sequences</taxon>
        <taxon>metagenomes</taxon>
        <taxon>ecological metagenomes</taxon>
    </lineage>
</organism>
<protein>
    <recommendedName>
        <fullName evidence="1">Helicase ATP-binding domain-containing protein</fullName>
    </recommendedName>
</protein>
<dbReference type="GO" id="GO:0005524">
    <property type="term" value="F:ATP binding"/>
    <property type="evidence" value="ECO:0007669"/>
    <property type="project" value="InterPro"/>
</dbReference>
<feature type="domain" description="Helicase ATP-binding" evidence="1">
    <location>
        <begin position="64"/>
        <end position="193"/>
    </location>
</feature>
<dbReference type="Pfam" id="PF00270">
    <property type="entry name" value="DEAD"/>
    <property type="match status" value="1"/>
</dbReference>
<dbReference type="GO" id="GO:0006289">
    <property type="term" value="P:nucleotide-excision repair"/>
    <property type="evidence" value="ECO:0007669"/>
    <property type="project" value="TreeGrafter"/>
</dbReference>
<dbReference type="GO" id="GO:0043138">
    <property type="term" value="F:3'-5' DNA helicase activity"/>
    <property type="evidence" value="ECO:0007669"/>
    <property type="project" value="TreeGrafter"/>
</dbReference>
<dbReference type="PROSITE" id="PS51192">
    <property type="entry name" value="HELICASE_ATP_BIND_1"/>
    <property type="match status" value="1"/>
</dbReference>
<sequence>MSKIGAILSLLKNNKEFKKRIIHIEQLEAQTATYGTLKVRLSDRINNYLSKKKIRFYKHQCEVIAKAVKGRNVIVTTPTASGKTLAFNVPVCNKLIQDNKAKALYLYPTKALSNDQLKVVKEMEKAFGMRISPAIYDGDTPAGVRSKIRENSRIIISNPYELHQILPWHYKWESFLNQLQYVIIDEAHQYRGA</sequence>
<dbReference type="GO" id="GO:0003676">
    <property type="term" value="F:nucleic acid binding"/>
    <property type="evidence" value="ECO:0007669"/>
    <property type="project" value="InterPro"/>
</dbReference>
<comment type="caution">
    <text evidence="2">The sequence shown here is derived from an EMBL/GenBank/DDBJ whole genome shotgun (WGS) entry which is preliminary data.</text>
</comment>
<dbReference type="GO" id="GO:0036297">
    <property type="term" value="P:interstrand cross-link repair"/>
    <property type="evidence" value="ECO:0007669"/>
    <property type="project" value="TreeGrafter"/>
</dbReference>
<reference evidence="2" key="1">
    <citation type="journal article" date="2014" name="Front. Microbiol.">
        <title>High frequency of phylogenetically diverse reductive dehalogenase-homologous genes in deep subseafloor sedimentary metagenomes.</title>
        <authorList>
            <person name="Kawai M."/>
            <person name="Futagami T."/>
            <person name="Toyoda A."/>
            <person name="Takaki Y."/>
            <person name="Nishi S."/>
            <person name="Hori S."/>
            <person name="Arai W."/>
            <person name="Tsubouchi T."/>
            <person name="Morono Y."/>
            <person name="Uchiyama I."/>
            <person name="Ito T."/>
            <person name="Fujiyama A."/>
            <person name="Inagaki F."/>
            <person name="Takami H."/>
        </authorList>
    </citation>
    <scope>NUCLEOTIDE SEQUENCE</scope>
    <source>
        <strain evidence="2">Expedition CK06-06</strain>
    </source>
</reference>
<feature type="non-terminal residue" evidence="2">
    <location>
        <position position="193"/>
    </location>
</feature>
<dbReference type="SMART" id="SM00487">
    <property type="entry name" value="DEXDc"/>
    <property type="match status" value="1"/>
</dbReference>
<dbReference type="PANTHER" id="PTHR47957">
    <property type="entry name" value="ATP-DEPENDENT HELICASE HRQ1"/>
    <property type="match status" value="1"/>
</dbReference>
<dbReference type="AlphaFoldDB" id="X1KKD4"/>
<dbReference type="GO" id="GO:0005634">
    <property type="term" value="C:nucleus"/>
    <property type="evidence" value="ECO:0007669"/>
    <property type="project" value="TreeGrafter"/>
</dbReference>
<dbReference type="PANTHER" id="PTHR47957:SF3">
    <property type="entry name" value="ATP-DEPENDENT HELICASE HRQ1"/>
    <property type="match status" value="1"/>
</dbReference>
<dbReference type="EMBL" id="BARV01010062">
    <property type="protein sequence ID" value="GAI07507.1"/>
    <property type="molecule type" value="Genomic_DNA"/>
</dbReference>
<proteinExistence type="predicted"/>
<accession>X1KKD4</accession>
<dbReference type="InterPro" id="IPR027417">
    <property type="entry name" value="P-loop_NTPase"/>
</dbReference>
<name>X1KKD4_9ZZZZ</name>
<dbReference type="SUPFAM" id="SSF52540">
    <property type="entry name" value="P-loop containing nucleoside triphosphate hydrolases"/>
    <property type="match status" value="1"/>
</dbReference>
<evidence type="ECO:0000259" key="1">
    <source>
        <dbReference type="PROSITE" id="PS51192"/>
    </source>
</evidence>
<dbReference type="InterPro" id="IPR011545">
    <property type="entry name" value="DEAD/DEAH_box_helicase_dom"/>
</dbReference>